<dbReference type="Gene3D" id="1.10.443.10">
    <property type="entry name" value="Intergrase catalytic core"/>
    <property type="match status" value="1"/>
</dbReference>
<dbReference type="Pfam" id="PF00589">
    <property type="entry name" value="Phage_integrase"/>
    <property type="match status" value="1"/>
</dbReference>
<dbReference type="InterPro" id="IPR011010">
    <property type="entry name" value="DNA_brk_join_enz"/>
</dbReference>
<evidence type="ECO:0000313" key="3">
    <source>
        <dbReference type="EMBL" id="BAO94100.1"/>
    </source>
</evidence>
<keyword evidence="1" id="KW-0233">DNA recombination</keyword>
<evidence type="ECO:0000313" key="4">
    <source>
        <dbReference type="Proteomes" id="UP000013966"/>
    </source>
</evidence>
<organism evidence="3 4">
    <name type="scientific">Caballeronia insecticola</name>
    <dbReference type="NCBI Taxonomy" id="758793"/>
    <lineage>
        <taxon>Bacteria</taxon>
        <taxon>Pseudomonadati</taxon>
        <taxon>Pseudomonadota</taxon>
        <taxon>Betaproteobacteria</taxon>
        <taxon>Burkholderiales</taxon>
        <taxon>Burkholderiaceae</taxon>
        <taxon>Caballeronia</taxon>
    </lineage>
</organism>
<gene>
    <name evidence="3" type="ORF">BRPE64_ECDS02180</name>
</gene>
<dbReference type="HOGENOM" id="CLU_982372_0_0_4"/>
<dbReference type="GO" id="GO:0015074">
    <property type="term" value="P:DNA integration"/>
    <property type="evidence" value="ECO:0007669"/>
    <property type="project" value="InterPro"/>
</dbReference>
<reference evidence="3 4" key="1">
    <citation type="journal article" date="2013" name="Genome Announc.">
        <title>Complete Genome Sequence of Burkholderia sp. Strain RPE64, Bacterial Symbiont of the Bean Bug Riptortus pedestris.</title>
        <authorList>
            <person name="Shibata T.F."/>
            <person name="Maeda T."/>
            <person name="Nikoh N."/>
            <person name="Yamaguchi K."/>
            <person name="Oshima K."/>
            <person name="Hattori M."/>
            <person name="Nishiyama T."/>
            <person name="Hasebe M."/>
            <person name="Fukatsu T."/>
            <person name="Kikuchi Y."/>
            <person name="Shigenobu S."/>
        </authorList>
    </citation>
    <scope>NUCLEOTIDE SEQUENCE [LARGE SCALE GENOMIC DNA]</scope>
    <source>
        <plasmid evidence="3 4">p2</plasmid>
    </source>
</reference>
<protein>
    <submittedName>
        <fullName evidence="3">Integrase family protein</fullName>
    </submittedName>
</protein>
<feature type="domain" description="Tyr recombinase" evidence="2">
    <location>
        <begin position="101"/>
        <end position="281"/>
    </location>
</feature>
<evidence type="ECO:0000259" key="2">
    <source>
        <dbReference type="PROSITE" id="PS51898"/>
    </source>
</evidence>
<keyword evidence="3" id="KW-0614">Plasmid</keyword>
<dbReference type="KEGG" id="buo:BRPE64_ECDS02180"/>
<dbReference type="GO" id="GO:0006310">
    <property type="term" value="P:DNA recombination"/>
    <property type="evidence" value="ECO:0007669"/>
    <property type="project" value="UniProtKB-KW"/>
</dbReference>
<name>A0A060PRM2_9BURK</name>
<accession>A0A060PRM2</accession>
<dbReference type="InterPro" id="IPR002104">
    <property type="entry name" value="Integrase_catalytic"/>
</dbReference>
<reference evidence="3 4" key="2">
    <citation type="journal article" date="2018" name="Int. J. Syst. Evol. Microbiol.">
        <title>Burkholderia insecticola sp. nov., a gut symbiotic bacterium of the bean bug Riptortus pedestris.</title>
        <authorList>
            <person name="Takeshita K."/>
            <person name="Tamaki H."/>
            <person name="Ohbayashi T."/>
            <person name="Meng X.-Y."/>
            <person name="Sone T."/>
            <person name="Mitani Y."/>
            <person name="Peeters C."/>
            <person name="Kikuchi Y."/>
            <person name="Vandamme P."/>
        </authorList>
    </citation>
    <scope>NUCLEOTIDE SEQUENCE [LARGE SCALE GENOMIC DNA]</scope>
    <source>
        <strain evidence="3">RPE64</strain>
        <plasmid evidence="3 4">p2</plasmid>
    </source>
</reference>
<dbReference type="Proteomes" id="UP000013966">
    <property type="component" value="Plasmid p2"/>
</dbReference>
<evidence type="ECO:0000256" key="1">
    <source>
        <dbReference type="ARBA" id="ARBA00023172"/>
    </source>
</evidence>
<dbReference type="GO" id="GO:0003677">
    <property type="term" value="F:DNA binding"/>
    <property type="evidence" value="ECO:0007669"/>
    <property type="project" value="InterPro"/>
</dbReference>
<geneLocation type="plasmid" evidence="3 4">
    <name>p2</name>
</geneLocation>
<dbReference type="AlphaFoldDB" id="A0A060PRM2"/>
<proteinExistence type="predicted"/>
<dbReference type="InterPro" id="IPR013762">
    <property type="entry name" value="Integrase-like_cat_sf"/>
</dbReference>
<dbReference type="SUPFAM" id="SSF56349">
    <property type="entry name" value="DNA breaking-rejoining enzymes"/>
    <property type="match status" value="1"/>
</dbReference>
<sequence>MRNHEAERATLLFGVSSPIAGWLAGTYAADVTLRPLPEALTVALHMMPHNPLIASGVVLGQGLAATTAYLLHEHGDEGFRGARYHRWLRGARMVNWHGVKHQVKAANRRENRRLRSELKRAAALDPEAGAPRLGPKARATDLPPVYLGGHVVARTTFMQQKTHRPVQFEITEQTRQSVSAWISARGLKPADYLFPSRLHASAHVSTRRYARIVHRWVALIGLDDSAYGTHTMRRTKASLIYRRTSNLRVVQLLLGHTKIESTVLYLGIEVDDALEMAEQTVVC</sequence>
<keyword evidence="4" id="KW-1185">Reference proteome</keyword>
<dbReference type="PROSITE" id="PS51898">
    <property type="entry name" value="TYR_RECOMBINASE"/>
    <property type="match status" value="1"/>
</dbReference>
<dbReference type="EMBL" id="AP013062">
    <property type="protein sequence ID" value="BAO94100.1"/>
    <property type="molecule type" value="Genomic_DNA"/>
</dbReference>